<dbReference type="SUPFAM" id="SSF101148">
    <property type="entry name" value="Plant invertase/pectin methylesterase inhibitor"/>
    <property type="match status" value="1"/>
</dbReference>
<dbReference type="Pfam" id="PF04043">
    <property type="entry name" value="PMEI"/>
    <property type="match status" value="1"/>
</dbReference>
<dbReference type="InterPro" id="IPR006501">
    <property type="entry name" value="Pectinesterase_inhib_dom"/>
</dbReference>
<protein>
    <recommendedName>
        <fullName evidence="2">Pectinesterase inhibitor domain-containing protein</fullName>
    </recommendedName>
</protein>
<dbReference type="PANTHER" id="PTHR31890:SF9">
    <property type="entry name" value="PLANT INVERTASE_PECTIN METHYLESTERASE INHIBITOR SUPERFAMILY PROTEIN"/>
    <property type="match status" value="1"/>
</dbReference>
<evidence type="ECO:0000313" key="4">
    <source>
        <dbReference type="Proteomes" id="UP001058974"/>
    </source>
</evidence>
<evidence type="ECO:0000313" key="3">
    <source>
        <dbReference type="EMBL" id="KAI5425740.1"/>
    </source>
</evidence>
<gene>
    <name evidence="3" type="ORF">KIW84_031530</name>
</gene>
<feature type="signal peptide" evidence="1">
    <location>
        <begin position="1"/>
        <end position="21"/>
    </location>
</feature>
<dbReference type="GO" id="GO:0004857">
    <property type="term" value="F:enzyme inhibitor activity"/>
    <property type="evidence" value="ECO:0007669"/>
    <property type="project" value="InterPro"/>
</dbReference>
<name>A0A9D4XV54_PEA</name>
<evidence type="ECO:0000256" key="1">
    <source>
        <dbReference type="SAM" id="SignalP"/>
    </source>
</evidence>
<dbReference type="InterPro" id="IPR035513">
    <property type="entry name" value="Invertase/methylesterase_inhib"/>
</dbReference>
<keyword evidence="4" id="KW-1185">Reference proteome</keyword>
<dbReference type="EMBL" id="JAMSHJ010000003">
    <property type="protein sequence ID" value="KAI5425740.1"/>
    <property type="molecule type" value="Genomic_DNA"/>
</dbReference>
<evidence type="ECO:0000259" key="2">
    <source>
        <dbReference type="Pfam" id="PF04043"/>
    </source>
</evidence>
<dbReference type="Proteomes" id="UP001058974">
    <property type="component" value="Chromosome 3"/>
</dbReference>
<dbReference type="Gramene" id="Psat03G0153000-T1">
    <property type="protein sequence ID" value="KAI5425740.1"/>
    <property type="gene ID" value="KIW84_031530"/>
</dbReference>
<feature type="domain" description="Pectinesterase inhibitor" evidence="2">
    <location>
        <begin position="32"/>
        <end position="156"/>
    </location>
</feature>
<keyword evidence="1" id="KW-0732">Signal</keyword>
<organism evidence="3 4">
    <name type="scientific">Pisum sativum</name>
    <name type="common">Garden pea</name>
    <name type="synonym">Lathyrus oleraceus</name>
    <dbReference type="NCBI Taxonomy" id="3888"/>
    <lineage>
        <taxon>Eukaryota</taxon>
        <taxon>Viridiplantae</taxon>
        <taxon>Streptophyta</taxon>
        <taxon>Embryophyta</taxon>
        <taxon>Tracheophyta</taxon>
        <taxon>Spermatophyta</taxon>
        <taxon>Magnoliopsida</taxon>
        <taxon>eudicotyledons</taxon>
        <taxon>Gunneridae</taxon>
        <taxon>Pentapetalae</taxon>
        <taxon>rosids</taxon>
        <taxon>fabids</taxon>
        <taxon>Fabales</taxon>
        <taxon>Fabaceae</taxon>
        <taxon>Papilionoideae</taxon>
        <taxon>50 kb inversion clade</taxon>
        <taxon>NPAAA clade</taxon>
        <taxon>Hologalegina</taxon>
        <taxon>IRL clade</taxon>
        <taxon>Fabeae</taxon>
        <taxon>Lathyrus</taxon>
    </lineage>
</organism>
<accession>A0A9D4XV54</accession>
<reference evidence="3 4" key="1">
    <citation type="journal article" date="2022" name="Nat. Genet.">
        <title>Improved pea reference genome and pan-genome highlight genomic features and evolutionary characteristics.</title>
        <authorList>
            <person name="Yang T."/>
            <person name="Liu R."/>
            <person name="Luo Y."/>
            <person name="Hu S."/>
            <person name="Wang D."/>
            <person name="Wang C."/>
            <person name="Pandey M.K."/>
            <person name="Ge S."/>
            <person name="Xu Q."/>
            <person name="Li N."/>
            <person name="Li G."/>
            <person name="Huang Y."/>
            <person name="Saxena R.K."/>
            <person name="Ji Y."/>
            <person name="Li M."/>
            <person name="Yan X."/>
            <person name="He Y."/>
            <person name="Liu Y."/>
            <person name="Wang X."/>
            <person name="Xiang C."/>
            <person name="Varshney R.K."/>
            <person name="Ding H."/>
            <person name="Gao S."/>
            <person name="Zong X."/>
        </authorList>
    </citation>
    <scope>NUCLEOTIDE SEQUENCE [LARGE SCALE GENOMIC DNA]</scope>
    <source>
        <strain evidence="3 4">cv. Zhongwan 6</strain>
    </source>
</reference>
<dbReference type="Gene3D" id="1.20.140.40">
    <property type="entry name" value="Invertase/pectin methylesterase inhibitor family protein"/>
    <property type="match status" value="1"/>
</dbReference>
<comment type="caution">
    <text evidence="3">The sequence shown here is derived from an EMBL/GenBank/DDBJ whole genome shotgun (WGS) entry which is preliminary data.</text>
</comment>
<sequence>MTTSTYLSLLLIISIILISHAISPTSNGNLYEAICAGGVAEKHEQERCLKLLESNPKITSAKDYVTLSKVYLEMAIEKATKGQDYLKSLINKYPSSQALKTCVTKNYDDLIYGFQLATSVVAGDPDGAHVDVRSGSEGPRSCDQSLAHENIVHDPSISAQNDDMVFLCYIGGEAIDAISH</sequence>
<feature type="chain" id="PRO_5038920614" description="Pectinesterase inhibitor domain-containing protein" evidence="1">
    <location>
        <begin position="22"/>
        <end position="180"/>
    </location>
</feature>
<proteinExistence type="predicted"/>
<dbReference type="AlphaFoldDB" id="A0A9D4XV54"/>
<dbReference type="NCBIfam" id="TIGR01614">
    <property type="entry name" value="PME_inhib"/>
    <property type="match status" value="1"/>
</dbReference>
<dbReference type="PANTHER" id="PTHR31890">
    <property type="entry name" value="PLANT INVERTASE/PECTIN METHYLESTERASE INHIBITOR SUPERFAMILY PROTEIN"/>
    <property type="match status" value="1"/>
</dbReference>